<keyword evidence="2" id="KW-1185">Reference proteome</keyword>
<name>A0ABT7P889_MYCIT</name>
<reference evidence="1" key="1">
    <citation type="submission" date="2023-06" db="EMBL/GenBank/DDBJ databases">
        <title>Itaconate inhibition of nontuberculous mycobacteria.</title>
        <authorList>
            <person name="Breen P."/>
            <person name="Zimbric M."/>
            <person name="Caverly L."/>
        </authorList>
    </citation>
    <scope>NUCLEOTIDE SEQUENCE</scope>
    <source>
        <strain evidence="1">FLAC1071</strain>
    </source>
</reference>
<proteinExistence type="predicted"/>
<dbReference type="RefSeq" id="WP_145929584.1">
    <property type="nucleotide sequence ID" value="NZ_CP012886.2"/>
</dbReference>
<comment type="caution">
    <text evidence="1">The sequence shown here is derived from an EMBL/GenBank/DDBJ whole genome shotgun (WGS) entry which is preliminary data.</text>
</comment>
<evidence type="ECO:0000313" key="1">
    <source>
        <dbReference type="EMBL" id="MDM3929273.1"/>
    </source>
</evidence>
<gene>
    <name evidence="1" type="ORF">QRB35_25150</name>
</gene>
<evidence type="ECO:0000313" key="2">
    <source>
        <dbReference type="Proteomes" id="UP001529272"/>
    </source>
</evidence>
<sequence>MTTASSHDHGMAIGDKVIQHVRFSFDGDSAVFTAAGVADSWNGWLVPVVDRATLGAVIARLNERDEERTTELVDLHDASVVVYEFSWDNECRELVNEMQLTPDADGNYRLDLGLTLAAVQ</sequence>
<organism evidence="1 2">
    <name type="scientific">Mycobacterium intracellulare subsp. chimaera</name>
    <dbReference type="NCBI Taxonomy" id="222805"/>
    <lineage>
        <taxon>Bacteria</taxon>
        <taxon>Bacillati</taxon>
        <taxon>Actinomycetota</taxon>
        <taxon>Actinomycetes</taxon>
        <taxon>Mycobacteriales</taxon>
        <taxon>Mycobacteriaceae</taxon>
        <taxon>Mycobacterium</taxon>
        <taxon>Mycobacterium avium complex (MAC)</taxon>
    </lineage>
</organism>
<accession>A0ABT7P889</accession>
<protein>
    <submittedName>
        <fullName evidence="1">Uncharacterized protein</fullName>
    </submittedName>
</protein>
<dbReference type="EMBL" id="JASZZX010000033">
    <property type="protein sequence ID" value="MDM3929273.1"/>
    <property type="molecule type" value="Genomic_DNA"/>
</dbReference>
<dbReference type="Proteomes" id="UP001529272">
    <property type="component" value="Unassembled WGS sequence"/>
</dbReference>
<reference evidence="1" key="2">
    <citation type="submission" date="2023-06" db="EMBL/GenBank/DDBJ databases">
        <authorList>
            <person name="Spilker T."/>
        </authorList>
    </citation>
    <scope>NUCLEOTIDE SEQUENCE</scope>
    <source>
        <strain evidence="1">FLAC1071</strain>
    </source>
</reference>